<comment type="caution">
    <text evidence="1">The sequence shown here is derived from an EMBL/GenBank/DDBJ whole genome shotgun (WGS) entry which is preliminary data.</text>
</comment>
<accession>A0A4U3LX29</accession>
<gene>
    <name evidence="1" type="ORF">FDA38_17490</name>
</gene>
<protein>
    <recommendedName>
        <fullName evidence="3">MarR family transcriptional regulator</fullName>
    </recommendedName>
</protein>
<reference evidence="1 2" key="1">
    <citation type="submission" date="2019-04" db="EMBL/GenBank/DDBJ databases">
        <title>Kribbella sp. NEAU-THZ 27 nov., a novel actinomycete isolated from soil.</title>
        <authorList>
            <person name="Duan L."/>
        </authorList>
    </citation>
    <scope>NUCLEOTIDE SEQUENCE [LARGE SCALE GENOMIC DNA]</scope>
    <source>
        <strain evidence="2">NEAU-THZ27</strain>
    </source>
</reference>
<organism evidence="1 2">
    <name type="scientific">Kribbella jiaozuonensis</name>
    <dbReference type="NCBI Taxonomy" id="2575441"/>
    <lineage>
        <taxon>Bacteria</taxon>
        <taxon>Bacillati</taxon>
        <taxon>Actinomycetota</taxon>
        <taxon>Actinomycetes</taxon>
        <taxon>Propionibacteriales</taxon>
        <taxon>Kribbellaceae</taxon>
        <taxon>Kribbella</taxon>
    </lineage>
</organism>
<evidence type="ECO:0000313" key="1">
    <source>
        <dbReference type="EMBL" id="TKK80129.1"/>
    </source>
</evidence>
<dbReference type="EMBL" id="SZPZ01000002">
    <property type="protein sequence ID" value="TKK80129.1"/>
    <property type="molecule type" value="Genomic_DNA"/>
</dbReference>
<name>A0A4U3LX29_9ACTN</name>
<evidence type="ECO:0008006" key="3">
    <source>
        <dbReference type="Google" id="ProtNLM"/>
    </source>
</evidence>
<proteinExistence type="predicted"/>
<dbReference type="Proteomes" id="UP000305836">
    <property type="component" value="Unassembled WGS sequence"/>
</dbReference>
<keyword evidence="2" id="KW-1185">Reference proteome</keyword>
<dbReference type="RefSeq" id="WP_137255069.1">
    <property type="nucleotide sequence ID" value="NZ_JBHSPQ010000001.1"/>
</dbReference>
<dbReference type="AlphaFoldDB" id="A0A4U3LX29"/>
<sequence>MPETPDLFAEVANLRDQVDDMARSVSAIARKSGVREDIMEAMDRDQTLARIFLLVDGRRTQGDIVRESAQSGPKVSQASVSRKLESLVQDWDLVRPTSRGKDGIRYVHTSLAKDLRIARLLQKKLKPVKSAAKVTVKKSPRAGG</sequence>
<evidence type="ECO:0000313" key="2">
    <source>
        <dbReference type="Proteomes" id="UP000305836"/>
    </source>
</evidence>